<dbReference type="Pfam" id="PF13333">
    <property type="entry name" value="rve_2"/>
    <property type="match status" value="1"/>
</dbReference>
<evidence type="ECO:0000256" key="1">
    <source>
        <dbReference type="ARBA" id="ARBA00002286"/>
    </source>
</evidence>
<sequence>MCKVLKVSRSSYYKHLNKKESKRSIENKFLEEEILNIYKASKCRYGAPKIYEKLKAKDIFISLKRTQRLMSKLGIKSIICKKFRPYSSKHKVESRENIINRDFFTTGINQKWVTDITYIHTIKDGWCYLASVMDLNSRKIVGYSMSKNIDTTLAIKALDNAYKLQQPSEGLILHSDLGSQYTSYDFGEYVKHHKIIHSFSGKGNPYDNACIESFHSVLKKKEVNLVKYFDFDTARLAIFEYIESWYNRERIHSSLGYITPQEWEDKSKRVA</sequence>
<protein>
    <submittedName>
        <fullName evidence="3">Transposase</fullName>
    </submittedName>
</protein>
<gene>
    <name evidence="3" type="ORF">CUESP1_3350</name>
</gene>
<dbReference type="Proteomes" id="UP000245423">
    <property type="component" value="Chromosome 1"/>
</dbReference>
<dbReference type="PROSITE" id="PS50994">
    <property type="entry name" value="INTEGRASE"/>
    <property type="match status" value="1"/>
</dbReference>
<keyword evidence="4" id="KW-1185">Reference proteome</keyword>
<dbReference type="GO" id="GO:0015074">
    <property type="term" value="P:DNA integration"/>
    <property type="evidence" value="ECO:0007669"/>
    <property type="project" value="InterPro"/>
</dbReference>
<dbReference type="InterPro" id="IPR012337">
    <property type="entry name" value="RNaseH-like_sf"/>
</dbReference>
<dbReference type="InterPro" id="IPR050900">
    <property type="entry name" value="Transposase_IS3/IS150/IS904"/>
</dbReference>
<proteinExistence type="predicted"/>
<feature type="domain" description="Integrase catalytic" evidence="2">
    <location>
        <begin position="103"/>
        <end position="268"/>
    </location>
</feature>
<dbReference type="InterPro" id="IPR036397">
    <property type="entry name" value="RNaseH_sf"/>
</dbReference>
<dbReference type="InterPro" id="IPR025948">
    <property type="entry name" value="HTH-like_dom"/>
</dbReference>
<dbReference type="PANTHER" id="PTHR46889">
    <property type="entry name" value="TRANSPOSASE INSF FOR INSERTION SEQUENCE IS3B-RELATED"/>
    <property type="match status" value="1"/>
</dbReference>
<evidence type="ECO:0000313" key="3">
    <source>
        <dbReference type="EMBL" id="SHD78671.1"/>
    </source>
</evidence>
<accession>A0A1M4PT67</accession>
<evidence type="ECO:0000313" key="4">
    <source>
        <dbReference type="Proteomes" id="UP000245423"/>
    </source>
</evidence>
<dbReference type="EMBL" id="LT669839">
    <property type="protein sequence ID" value="SHD78671.1"/>
    <property type="molecule type" value="Genomic_DNA"/>
</dbReference>
<dbReference type="Gene3D" id="3.30.420.10">
    <property type="entry name" value="Ribonuclease H-like superfamily/Ribonuclease H"/>
    <property type="match status" value="1"/>
</dbReference>
<dbReference type="PANTHER" id="PTHR46889:SF7">
    <property type="entry name" value="TRANSPOSASE FOR INSERTION SEQUENCE ELEMENT IS904"/>
    <property type="match status" value="1"/>
</dbReference>
<dbReference type="GO" id="GO:0003676">
    <property type="term" value="F:nucleic acid binding"/>
    <property type="evidence" value="ECO:0007669"/>
    <property type="project" value="InterPro"/>
</dbReference>
<dbReference type="Pfam" id="PF13276">
    <property type="entry name" value="HTH_21"/>
    <property type="match status" value="1"/>
</dbReference>
<evidence type="ECO:0000259" key="2">
    <source>
        <dbReference type="PROSITE" id="PS50994"/>
    </source>
</evidence>
<reference evidence="3 4" key="1">
    <citation type="submission" date="2016-11" db="EMBL/GenBank/DDBJ databases">
        <authorList>
            <person name="Manzoor S."/>
        </authorList>
    </citation>
    <scope>NUCLEOTIDE SEQUENCE [LARGE SCALE GENOMIC DNA]</scope>
    <source>
        <strain evidence="3">Clostridium ultunense strain Esp</strain>
    </source>
</reference>
<dbReference type="AlphaFoldDB" id="A0A1M4PT67"/>
<dbReference type="InterPro" id="IPR048020">
    <property type="entry name" value="Transpos_IS3"/>
</dbReference>
<comment type="function">
    <text evidence="1">Involved in the transposition of the insertion sequence.</text>
</comment>
<dbReference type="NCBIfam" id="NF033516">
    <property type="entry name" value="transpos_IS3"/>
    <property type="match status" value="1"/>
</dbReference>
<dbReference type="Pfam" id="PF00665">
    <property type="entry name" value="rve"/>
    <property type="match status" value="1"/>
</dbReference>
<dbReference type="InterPro" id="IPR001584">
    <property type="entry name" value="Integrase_cat-core"/>
</dbReference>
<dbReference type="SUPFAM" id="SSF53098">
    <property type="entry name" value="Ribonuclease H-like"/>
    <property type="match status" value="1"/>
</dbReference>
<organism evidence="3 4">
    <name type="scientific">[Clostridium] ultunense Esp</name>
    <dbReference type="NCBI Taxonomy" id="1288971"/>
    <lineage>
        <taxon>Bacteria</taxon>
        <taxon>Bacillati</taxon>
        <taxon>Bacillota</taxon>
        <taxon>Tissierellia</taxon>
        <taxon>Tissierellales</taxon>
        <taxon>Tepidimicrobiaceae</taxon>
        <taxon>Schnuerera</taxon>
    </lineage>
</organism>
<name>A0A1M4PT67_9FIRM</name>